<reference evidence="1" key="1">
    <citation type="submission" date="2023-04" db="EMBL/GenBank/DDBJ databases">
        <title>Draft Genome sequencing of Naganishia species isolated from polar environments using Oxford Nanopore Technology.</title>
        <authorList>
            <person name="Leo P."/>
            <person name="Venkateswaran K."/>
        </authorList>
    </citation>
    <scope>NUCLEOTIDE SEQUENCE</scope>
    <source>
        <strain evidence="1">MNA-CCFEE 5262</strain>
    </source>
</reference>
<keyword evidence="2" id="KW-1185">Reference proteome</keyword>
<proteinExistence type="predicted"/>
<evidence type="ECO:0000313" key="2">
    <source>
        <dbReference type="Proteomes" id="UP001230649"/>
    </source>
</evidence>
<gene>
    <name evidence="1" type="ORF">QFC20_005095</name>
</gene>
<name>A0ACC2VTX3_9TREE</name>
<organism evidence="1 2">
    <name type="scientific">Naganishia adeliensis</name>
    <dbReference type="NCBI Taxonomy" id="92952"/>
    <lineage>
        <taxon>Eukaryota</taxon>
        <taxon>Fungi</taxon>
        <taxon>Dikarya</taxon>
        <taxon>Basidiomycota</taxon>
        <taxon>Agaricomycotina</taxon>
        <taxon>Tremellomycetes</taxon>
        <taxon>Filobasidiales</taxon>
        <taxon>Filobasidiaceae</taxon>
        <taxon>Naganishia</taxon>
    </lineage>
</organism>
<comment type="caution">
    <text evidence="1">The sequence shown here is derived from an EMBL/GenBank/DDBJ whole genome shotgun (WGS) entry which is preliminary data.</text>
</comment>
<accession>A0ACC2VTX3</accession>
<sequence>MSDGKIPNGRVQRARRTSWAYYRGIWRCRRFKDDIDSQELVLPLLVTSFVTGALDATCYADLATFAANQTGNVIIITVGVAHIAPAGHQTRLNAYSLAGYIVSGLMAARLGNYFGPRRRFWIMLSHLTQVALLASGMALLYADIISAGGIVMLLFFATTSGVQVAAARGASVPEIPTGSSCDTLEYHAVIDIFICIWQRCSRHRSWTPSLTPAFSNYRSPIPAFEGGTGA</sequence>
<evidence type="ECO:0000313" key="1">
    <source>
        <dbReference type="EMBL" id="KAJ9102086.1"/>
    </source>
</evidence>
<protein>
    <submittedName>
        <fullName evidence="1">Uncharacterized protein</fullName>
    </submittedName>
</protein>
<dbReference type="Proteomes" id="UP001230649">
    <property type="component" value="Unassembled WGS sequence"/>
</dbReference>
<dbReference type="EMBL" id="JASBWS010000066">
    <property type="protein sequence ID" value="KAJ9102086.1"/>
    <property type="molecule type" value="Genomic_DNA"/>
</dbReference>